<dbReference type="Gene3D" id="2.40.30.170">
    <property type="match status" value="1"/>
</dbReference>
<feature type="compositionally biased region" description="Basic and acidic residues" evidence="5">
    <location>
        <begin position="18"/>
        <end position="30"/>
    </location>
</feature>
<feature type="region of interest" description="Disordered" evidence="5">
    <location>
        <begin position="1"/>
        <end position="32"/>
    </location>
</feature>
<evidence type="ECO:0000256" key="4">
    <source>
        <dbReference type="SAM" id="Coils"/>
    </source>
</evidence>
<evidence type="ECO:0000259" key="7">
    <source>
        <dbReference type="Pfam" id="PF25967"/>
    </source>
</evidence>
<evidence type="ECO:0000256" key="1">
    <source>
        <dbReference type="ARBA" id="ARBA00004196"/>
    </source>
</evidence>
<feature type="coiled-coil region" evidence="4">
    <location>
        <begin position="138"/>
        <end position="190"/>
    </location>
</feature>
<dbReference type="EMBL" id="QICN01000011">
    <property type="protein sequence ID" value="PXV64925.1"/>
    <property type="molecule type" value="Genomic_DNA"/>
</dbReference>
<dbReference type="SUPFAM" id="SSF111369">
    <property type="entry name" value="HlyD-like secretion proteins"/>
    <property type="match status" value="1"/>
</dbReference>
<feature type="compositionally biased region" description="Polar residues" evidence="5">
    <location>
        <begin position="8"/>
        <end position="17"/>
    </location>
</feature>
<dbReference type="Gene3D" id="1.10.287.470">
    <property type="entry name" value="Helix hairpin bin"/>
    <property type="match status" value="1"/>
</dbReference>
<evidence type="ECO:0000256" key="2">
    <source>
        <dbReference type="ARBA" id="ARBA00009477"/>
    </source>
</evidence>
<evidence type="ECO:0000256" key="6">
    <source>
        <dbReference type="SAM" id="Phobius"/>
    </source>
</evidence>
<protein>
    <submittedName>
        <fullName evidence="9">HlyD family secretion protein</fullName>
    </submittedName>
</protein>
<dbReference type="PANTHER" id="PTHR32347">
    <property type="entry name" value="EFFLUX SYSTEM COMPONENT YKNX-RELATED"/>
    <property type="match status" value="1"/>
</dbReference>
<accession>A0A318E6Z5</accession>
<evidence type="ECO:0000259" key="8">
    <source>
        <dbReference type="Pfam" id="PF25973"/>
    </source>
</evidence>
<keyword evidence="6" id="KW-1133">Transmembrane helix</keyword>
<comment type="caution">
    <text evidence="9">The sequence shown here is derived from an EMBL/GenBank/DDBJ whole genome shotgun (WGS) entry which is preliminary data.</text>
</comment>
<dbReference type="Gene3D" id="2.40.420.20">
    <property type="match status" value="1"/>
</dbReference>
<gene>
    <name evidence="9" type="ORF">C8D93_11197</name>
</gene>
<comment type="subcellular location">
    <subcellularLocation>
        <location evidence="1">Cell envelope</location>
    </subcellularLocation>
</comment>
<dbReference type="Pfam" id="PF25967">
    <property type="entry name" value="RND-MFP_C"/>
    <property type="match status" value="1"/>
</dbReference>
<dbReference type="Proteomes" id="UP000248330">
    <property type="component" value="Unassembled WGS sequence"/>
</dbReference>
<dbReference type="Gene3D" id="2.40.50.100">
    <property type="match status" value="1"/>
</dbReference>
<keyword evidence="10" id="KW-1185">Reference proteome</keyword>
<feature type="domain" description="Multidrug resistance protein MdtA-like C-terminal permuted SH3" evidence="7">
    <location>
        <begin position="395"/>
        <end position="427"/>
    </location>
</feature>
<dbReference type="SUPFAM" id="SSF56954">
    <property type="entry name" value="Outer membrane efflux proteins (OEP)"/>
    <property type="match status" value="1"/>
</dbReference>
<feature type="domain" description="CzcB-like barrel-sandwich hybrid" evidence="8">
    <location>
        <begin position="111"/>
        <end position="289"/>
    </location>
</feature>
<dbReference type="InterPro" id="IPR058627">
    <property type="entry name" value="MdtA-like_C"/>
</dbReference>
<dbReference type="NCBIfam" id="TIGR01730">
    <property type="entry name" value="RND_mfp"/>
    <property type="match status" value="1"/>
</dbReference>
<dbReference type="PANTHER" id="PTHR32347:SF14">
    <property type="entry name" value="EFFLUX SYSTEM COMPONENT YKNX-RELATED"/>
    <property type="match status" value="1"/>
</dbReference>
<keyword evidence="6" id="KW-0472">Membrane</keyword>
<feature type="coiled-coil region" evidence="4">
    <location>
        <begin position="233"/>
        <end position="260"/>
    </location>
</feature>
<name>A0A318E6Z5_9GAMM</name>
<evidence type="ECO:0000256" key="5">
    <source>
        <dbReference type="SAM" id="MobiDB-lite"/>
    </source>
</evidence>
<dbReference type="GO" id="GO:0022857">
    <property type="term" value="F:transmembrane transporter activity"/>
    <property type="evidence" value="ECO:0007669"/>
    <property type="project" value="InterPro"/>
</dbReference>
<reference evidence="9 10" key="1">
    <citation type="submission" date="2018-04" db="EMBL/GenBank/DDBJ databases">
        <title>Genomic Encyclopedia of Type Strains, Phase IV (KMG-IV): sequencing the most valuable type-strain genomes for metagenomic binning, comparative biology and taxonomic classification.</title>
        <authorList>
            <person name="Goeker M."/>
        </authorList>
    </citation>
    <scope>NUCLEOTIDE SEQUENCE [LARGE SCALE GENOMIC DNA]</scope>
    <source>
        <strain evidence="9 10">DSM 104150</strain>
    </source>
</reference>
<proteinExistence type="inferred from homology"/>
<evidence type="ECO:0000313" key="10">
    <source>
        <dbReference type="Proteomes" id="UP000248330"/>
    </source>
</evidence>
<dbReference type="GO" id="GO:0016020">
    <property type="term" value="C:membrane"/>
    <property type="evidence" value="ECO:0007669"/>
    <property type="project" value="InterPro"/>
</dbReference>
<dbReference type="AlphaFoldDB" id="A0A318E6Z5"/>
<evidence type="ECO:0000313" key="9">
    <source>
        <dbReference type="EMBL" id="PXV64925.1"/>
    </source>
</evidence>
<dbReference type="Pfam" id="PF25973">
    <property type="entry name" value="BSH_CzcB"/>
    <property type="match status" value="1"/>
</dbReference>
<dbReference type="InterPro" id="IPR006143">
    <property type="entry name" value="RND_pump_MFP"/>
</dbReference>
<dbReference type="GO" id="GO:0030313">
    <property type="term" value="C:cell envelope"/>
    <property type="evidence" value="ECO:0007669"/>
    <property type="project" value="UniProtKB-SubCell"/>
</dbReference>
<keyword evidence="6" id="KW-0812">Transmembrane</keyword>
<dbReference type="InterPro" id="IPR050465">
    <property type="entry name" value="UPF0194_transport"/>
</dbReference>
<evidence type="ECO:0000256" key="3">
    <source>
        <dbReference type="ARBA" id="ARBA00023054"/>
    </source>
</evidence>
<dbReference type="RefSeq" id="WP_245903961.1">
    <property type="nucleotide sequence ID" value="NZ_CAKZQT010000005.1"/>
</dbReference>
<comment type="similarity">
    <text evidence="2">Belongs to the membrane fusion protein (MFP) (TC 8.A.1) family.</text>
</comment>
<keyword evidence="3 4" id="KW-0175">Coiled coil</keyword>
<feature type="transmembrane region" description="Helical" evidence="6">
    <location>
        <begin position="41"/>
        <end position="60"/>
    </location>
</feature>
<dbReference type="InterPro" id="IPR058647">
    <property type="entry name" value="BSH_CzcB-like"/>
</dbReference>
<sequence length="440" mass="47809">MSAARPTEAQTPVNSPTEFRDTRAQDRVLERTSPWHRPRRGVLLAVLAAAALALLLWGGLRLLSAGSAVSRERLSFATVARGDFVRDIAAEGRVVAAVSPTLYAAASGSVRFDAQAGHVVEKGQVLGTVDSPELSSELAQERANLEALNVDYARAQLDARQRAIVDEQTLEQARIDLATARTEHERTRKAFELGVTPEIEVLRTQAALQKAEIAFMRAQTDHALQKDGRRFDVDAARLARDRQQLLVDELQRQVDALTLRSPVSGQVGQRMVADRATVAKDTALLTVVDLSALEVELRVPESFARDLAVGMPAQIRGNGQQWAGEIGSVAPEVVNGEVTARVRFAGETPQGLRQSQRLSVRVVLDERGDVITVARGPFVEISRGRVAYVVDGDYAVRREIRTGASSVDKVEIVAGLQPGEQVVISGTEAFRDAERVLIGR</sequence>
<organism evidence="9 10">
    <name type="scientific">Sinimarinibacterium flocculans</name>
    <dbReference type="NCBI Taxonomy" id="985250"/>
    <lineage>
        <taxon>Bacteria</taxon>
        <taxon>Pseudomonadati</taxon>
        <taxon>Pseudomonadota</taxon>
        <taxon>Gammaproteobacteria</taxon>
        <taxon>Nevskiales</taxon>
        <taxon>Nevskiaceae</taxon>
        <taxon>Sinimarinibacterium</taxon>
    </lineage>
</organism>